<evidence type="ECO:0000313" key="1">
    <source>
        <dbReference type="EMBL" id="NBI35326.1"/>
    </source>
</evidence>
<protein>
    <recommendedName>
        <fullName evidence="2">DNA-binding protein</fullName>
    </recommendedName>
</protein>
<comment type="caution">
    <text evidence="1">The sequence shown here is derived from an EMBL/GenBank/DDBJ whole genome shotgun (WGS) entry which is preliminary data.</text>
</comment>
<dbReference type="EMBL" id="QWKH01000101">
    <property type="protein sequence ID" value="NBI35326.1"/>
    <property type="molecule type" value="Genomic_DNA"/>
</dbReference>
<gene>
    <name evidence="1" type="ORF">D1639_09870</name>
</gene>
<dbReference type="AlphaFoldDB" id="A0A7C9NVW3"/>
<sequence length="75" mass="8445">METEEARAPWPVPTEWPLYVPVERAAQIAGVSYEYMRAACDRRDGEAIPHIDMGKRKKLVRVSAIPAYMAAAEAR</sequence>
<organism evidence="1">
    <name type="scientific">Muribaculaceae bacterium Z82</name>
    <dbReference type="NCBI Taxonomy" id="2304548"/>
    <lineage>
        <taxon>Bacteria</taxon>
        <taxon>Pseudomonadati</taxon>
        <taxon>Bacteroidota</taxon>
        <taxon>Bacteroidia</taxon>
        <taxon>Bacteroidales</taxon>
        <taxon>Muribaculaceae</taxon>
    </lineage>
</organism>
<reference evidence="1" key="1">
    <citation type="submission" date="2018-08" db="EMBL/GenBank/DDBJ databases">
        <title>Murine metabolic-syndrome-specific gut microbial biobank.</title>
        <authorList>
            <person name="Liu C."/>
        </authorList>
    </citation>
    <scope>NUCLEOTIDE SEQUENCE [LARGE SCALE GENOMIC DNA]</scope>
    <source>
        <strain evidence="1">Z82</strain>
    </source>
</reference>
<name>A0A7C9NVW3_9BACT</name>
<accession>A0A7C9NVW3</accession>
<proteinExistence type="predicted"/>
<evidence type="ECO:0008006" key="2">
    <source>
        <dbReference type="Google" id="ProtNLM"/>
    </source>
</evidence>